<dbReference type="InterPro" id="IPR036322">
    <property type="entry name" value="WD40_repeat_dom_sf"/>
</dbReference>
<accession>A0A402AQF6</accession>
<dbReference type="InterPro" id="IPR000157">
    <property type="entry name" value="TIR_dom"/>
</dbReference>
<dbReference type="InterPro" id="IPR035897">
    <property type="entry name" value="Toll_tir_struct_dom_sf"/>
</dbReference>
<dbReference type="InterPro" id="IPR001680">
    <property type="entry name" value="WD40_rpt"/>
</dbReference>
<dbReference type="Pfam" id="PF13676">
    <property type="entry name" value="TIR_2"/>
    <property type="match status" value="1"/>
</dbReference>
<feature type="repeat" description="WD" evidence="3">
    <location>
        <begin position="432"/>
        <end position="473"/>
    </location>
</feature>
<keyword evidence="2" id="KW-0677">Repeat</keyword>
<dbReference type="Proteomes" id="UP000287188">
    <property type="component" value="Unassembled WGS sequence"/>
</dbReference>
<comment type="caution">
    <text evidence="5">The sequence shown here is derived from an EMBL/GenBank/DDBJ whole genome shotgun (WGS) entry which is preliminary data.</text>
</comment>
<keyword evidence="6" id="KW-1185">Reference proteome</keyword>
<feature type="domain" description="TIR" evidence="4">
    <location>
        <begin position="9"/>
        <end position="149"/>
    </location>
</feature>
<reference evidence="6" key="1">
    <citation type="submission" date="2018-12" db="EMBL/GenBank/DDBJ databases">
        <title>Tengunoibacter tsumagoiensis gen. nov., sp. nov., Dictyobacter kobayashii sp. nov., D. alpinus sp. nov., and D. joshuensis sp. nov. and description of Dictyobacteraceae fam. nov. within the order Ktedonobacterales isolated from Tengu-no-mugimeshi.</title>
        <authorList>
            <person name="Wang C.M."/>
            <person name="Zheng Y."/>
            <person name="Sakai Y."/>
            <person name="Toyoda A."/>
            <person name="Minakuchi Y."/>
            <person name="Abe K."/>
            <person name="Yokota A."/>
            <person name="Yabe S."/>
        </authorList>
    </citation>
    <scope>NUCLEOTIDE SEQUENCE [LARGE SCALE GENOMIC DNA]</scope>
    <source>
        <strain evidence="6">Uno11</strain>
    </source>
</reference>
<feature type="repeat" description="WD" evidence="3">
    <location>
        <begin position="185"/>
        <end position="226"/>
    </location>
</feature>
<dbReference type="Pfam" id="PF00400">
    <property type="entry name" value="WD40"/>
    <property type="match status" value="7"/>
</dbReference>
<protein>
    <recommendedName>
        <fullName evidence="4">TIR domain-containing protein</fullName>
    </recommendedName>
</protein>
<dbReference type="GO" id="GO:0007165">
    <property type="term" value="P:signal transduction"/>
    <property type="evidence" value="ECO:0007669"/>
    <property type="project" value="InterPro"/>
</dbReference>
<keyword evidence="1 3" id="KW-0853">WD repeat</keyword>
<dbReference type="InterPro" id="IPR015943">
    <property type="entry name" value="WD40/YVTN_repeat-like_dom_sf"/>
</dbReference>
<dbReference type="SUPFAM" id="SSF50978">
    <property type="entry name" value="WD40 repeat-like"/>
    <property type="match status" value="1"/>
</dbReference>
<dbReference type="EMBL" id="BIFS01000001">
    <property type="protein sequence ID" value="GCE21393.1"/>
    <property type="molecule type" value="Genomic_DNA"/>
</dbReference>
<dbReference type="CDD" id="cd00200">
    <property type="entry name" value="WD40"/>
    <property type="match status" value="1"/>
</dbReference>
<evidence type="ECO:0000313" key="5">
    <source>
        <dbReference type="EMBL" id="GCE21393.1"/>
    </source>
</evidence>
<dbReference type="AlphaFoldDB" id="A0A402AQF6"/>
<feature type="repeat" description="WD" evidence="3">
    <location>
        <begin position="241"/>
        <end position="275"/>
    </location>
</feature>
<evidence type="ECO:0000256" key="2">
    <source>
        <dbReference type="ARBA" id="ARBA00022737"/>
    </source>
</evidence>
<feature type="repeat" description="WD" evidence="3">
    <location>
        <begin position="341"/>
        <end position="368"/>
    </location>
</feature>
<feature type="repeat" description="WD" evidence="3">
    <location>
        <begin position="390"/>
        <end position="431"/>
    </location>
</feature>
<dbReference type="RefSeq" id="WP_126553030.1">
    <property type="nucleotide sequence ID" value="NZ_BIFS01000001.1"/>
</dbReference>
<dbReference type="PROSITE" id="PS00678">
    <property type="entry name" value="WD_REPEATS_1"/>
    <property type="match status" value="1"/>
</dbReference>
<proteinExistence type="predicted"/>
<evidence type="ECO:0000259" key="4">
    <source>
        <dbReference type="PROSITE" id="PS50104"/>
    </source>
</evidence>
<organism evidence="5 6">
    <name type="scientific">Dictyobacter kobayashii</name>
    <dbReference type="NCBI Taxonomy" id="2014872"/>
    <lineage>
        <taxon>Bacteria</taxon>
        <taxon>Bacillati</taxon>
        <taxon>Chloroflexota</taxon>
        <taxon>Ktedonobacteria</taxon>
        <taxon>Ktedonobacterales</taxon>
        <taxon>Dictyobacteraceae</taxon>
        <taxon>Dictyobacter</taxon>
    </lineage>
</organism>
<dbReference type="PROSITE" id="PS50104">
    <property type="entry name" value="TIR"/>
    <property type="match status" value="1"/>
</dbReference>
<dbReference type="PANTHER" id="PTHR19879:SF9">
    <property type="entry name" value="TRANSCRIPTION INITIATION FACTOR TFIID SUBUNIT 5"/>
    <property type="match status" value="1"/>
</dbReference>
<name>A0A402AQF6_9CHLR</name>
<dbReference type="PROSITE" id="PS50294">
    <property type="entry name" value="WD_REPEATS_REGION"/>
    <property type="match status" value="4"/>
</dbReference>
<evidence type="ECO:0000256" key="3">
    <source>
        <dbReference type="PROSITE-ProRule" id="PRU00221"/>
    </source>
</evidence>
<evidence type="ECO:0000313" key="6">
    <source>
        <dbReference type="Proteomes" id="UP000287188"/>
    </source>
</evidence>
<dbReference type="SMART" id="SM00320">
    <property type="entry name" value="WD40"/>
    <property type="match status" value="7"/>
</dbReference>
<sequence>MQNDLSQAKTIPVFFSYAPEDRELLVELKRHLAPLRRQGLIEWPEDVIPGIDWKQMRSKQFEAATILVLLLSPNFIASDDCYNVDLQKALKRQAAGTARIAPILLKPVDLQGTPFTPPSLLPENARPVTSWPDRDEAFQNINSGVRKIIHSLQDQPEKLPGTTQSEQADKVIDKQYSPGDMIFTYDVHARWVSAAVWSPDGKHIASGGGDGIVHIWESATGHNVLTYRGHATAYLPQFWNVWDVEWSPDGRSIASCGQGETARVWDAKTGKDIVVYNHQKKVNLLNDTYAVAWSPDGACVASATWGVHDIDQTIHVWNAETGSTQAKYAGHAHGLVSTFSISDIAWSPDGHSVASCGTDKNVKKWKINPITGFNTVQIWDPKTGKHKVTCHGYAHYIYSVAWSPNSKYLAAAQSDKTVSIWEAATGDLVFSYKGHTKEVRAVAWSPDDKYIASSGNDHTVHIWKTGSGKLIRVYRGHSDNVTTLAWSPDGSRIASAGSDHTVQIWQAR</sequence>
<dbReference type="PANTHER" id="PTHR19879">
    <property type="entry name" value="TRANSCRIPTION INITIATION FACTOR TFIID"/>
    <property type="match status" value="1"/>
</dbReference>
<dbReference type="PROSITE" id="PS50082">
    <property type="entry name" value="WD_REPEATS_2"/>
    <property type="match status" value="6"/>
</dbReference>
<dbReference type="SUPFAM" id="SSF52200">
    <property type="entry name" value="Toll/Interleukin receptor TIR domain"/>
    <property type="match status" value="1"/>
</dbReference>
<dbReference type="Gene3D" id="2.130.10.10">
    <property type="entry name" value="YVTN repeat-like/Quinoprotein amine dehydrogenase"/>
    <property type="match status" value="3"/>
</dbReference>
<evidence type="ECO:0000256" key="1">
    <source>
        <dbReference type="ARBA" id="ARBA00022574"/>
    </source>
</evidence>
<dbReference type="OrthoDB" id="144873at2"/>
<feature type="repeat" description="WD" evidence="3">
    <location>
        <begin position="474"/>
        <end position="508"/>
    </location>
</feature>
<gene>
    <name evidence="5" type="ORF">KDK_51930</name>
</gene>
<dbReference type="InterPro" id="IPR019775">
    <property type="entry name" value="WD40_repeat_CS"/>
</dbReference>
<dbReference type="Gene3D" id="3.40.50.10140">
    <property type="entry name" value="Toll/interleukin-1 receptor homology (TIR) domain"/>
    <property type="match status" value="1"/>
</dbReference>